<dbReference type="Proteomes" id="UP001289615">
    <property type="component" value="Unassembled WGS sequence"/>
</dbReference>
<dbReference type="Pfam" id="PF25209">
    <property type="entry name" value="Phage_capsid_4"/>
    <property type="match status" value="1"/>
</dbReference>
<keyword evidence="2" id="KW-1185">Reference proteome</keyword>
<dbReference type="EMBL" id="JAXUIA010000003">
    <property type="protein sequence ID" value="MEA0976152.1"/>
    <property type="molecule type" value="Genomic_DNA"/>
</dbReference>
<dbReference type="NCBIfam" id="TIGR04387">
    <property type="entry name" value="capsid_maj_N4"/>
    <property type="match status" value="1"/>
</dbReference>
<accession>A0ABU5NJE3</accession>
<reference evidence="1 2" key="1">
    <citation type="submission" date="2023-12" db="EMBL/GenBank/DDBJ databases">
        <title>Genome comparison identifies genes involved in endophytic behavior of Lysinibacillus irui and provides insights into its role as a plant-growth promoting bacterium.</title>
        <authorList>
            <person name="Hilario S."/>
            <person name="Matos I."/>
            <person name="Goncalves M.F.M."/>
            <person name="Pardo C.A."/>
            <person name="Santos M.J."/>
        </authorList>
    </citation>
    <scope>NUCLEOTIDE SEQUENCE [LARGE SCALE GENOMIC DNA]</scope>
    <source>
        <strain evidence="1 2">B3</strain>
    </source>
</reference>
<dbReference type="SUPFAM" id="SSF56563">
    <property type="entry name" value="Major capsid protein gp5"/>
    <property type="match status" value="1"/>
</dbReference>
<evidence type="ECO:0000313" key="2">
    <source>
        <dbReference type="Proteomes" id="UP001289615"/>
    </source>
</evidence>
<protein>
    <submittedName>
        <fullName evidence="1">N4-gp56 family major capsid protein</fullName>
    </submittedName>
</protein>
<comment type="caution">
    <text evidence="1">The sequence shown here is derived from an EMBL/GenBank/DDBJ whole genome shotgun (WGS) entry which is preliminary data.</text>
</comment>
<gene>
    <name evidence="1" type="ORF">U6C28_07540</name>
</gene>
<organism evidence="1 2">
    <name type="scientific">Lysinibacillus irui</name>
    <dbReference type="NCBI Taxonomy" id="2998077"/>
    <lineage>
        <taxon>Bacteria</taxon>
        <taxon>Bacillati</taxon>
        <taxon>Bacillota</taxon>
        <taxon>Bacilli</taxon>
        <taxon>Bacillales</taxon>
        <taxon>Bacillaceae</taxon>
        <taxon>Lysinibacillus</taxon>
    </lineage>
</organism>
<sequence length="276" mass="29546">MTLTKLANLVNPEVMADMVSAKLPAAIKFSPLAKMDYTLVGRPGNTITVPKYKYIGDAQVVAEGQPIDISLLQTETDTATIVKYGKAIELPDEAVLSGYGDPIGNAVDQIVQSIAAAVDNASLEALQAAPLFVGDGTAAISEALVYDATDRFEDEEDEVKVLFIAPAQAKTVRNDPGFLKPIHMAEYGITPVMDGVIGVLGDCQVVVSRKMEADQVTGTYNNVIVKEGALTLFLKRDVEVESDRDITTKTTVISADEHVVAYLNDDSKAVRLITKA</sequence>
<dbReference type="RefSeq" id="WP_322611174.1">
    <property type="nucleotide sequence ID" value="NZ_JAXLNX010000006.1"/>
</dbReference>
<proteinExistence type="predicted"/>
<name>A0ABU5NJE3_9BACI</name>
<evidence type="ECO:0000313" key="1">
    <source>
        <dbReference type="EMBL" id="MEA0976152.1"/>
    </source>
</evidence>